<feature type="transmembrane region" description="Helical" evidence="7">
    <location>
        <begin position="286"/>
        <end position="306"/>
    </location>
</feature>
<dbReference type="InterPro" id="IPR010559">
    <property type="entry name" value="Sig_transdc_His_kin_internal"/>
</dbReference>
<evidence type="ECO:0000259" key="8">
    <source>
        <dbReference type="PROSITE" id="PS50885"/>
    </source>
</evidence>
<keyword evidence="5" id="KW-0418">Kinase</keyword>
<accession>A0A4Y8PQT1</accession>
<evidence type="ECO:0000256" key="5">
    <source>
        <dbReference type="ARBA" id="ARBA00022777"/>
    </source>
</evidence>
<keyword evidence="6 7" id="KW-0472">Membrane</keyword>
<dbReference type="InterPro" id="IPR050640">
    <property type="entry name" value="Bact_2-comp_sensor_kinase"/>
</dbReference>
<evidence type="ECO:0000313" key="10">
    <source>
        <dbReference type="Proteomes" id="UP000298246"/>
    </source>
</evidence>
<dbReference type="GO" id="GO:0000155">
    <property type="term" value="F:phosphorelay sensor kinase activity"/>
    <property type="evidence" value="ECO:0007669"/>
    <property type="project" value="InterPro"/>
</dbReference>
<proteinExistence type="predicted"/>
<evidence type="ECO:0000256" key="7">
    <source>
        <dbReference type="SAM" id="Phobius"/>
    </source>
</evidence>
<dbReference type="OrthoDB" id="2521939at2"/>
<dbReference type="Gene3D" id="3.30.565.10">
    <property type="entry name" value="Histidine kinase-like ATPase, C-terminal domain"/>
    <property type="match status" value="1"/>
</dbReference>
<feature type="domain" description="HAMP" evidence="8">
    <location>
        <begin position="307"/>
        <end position="359"/>
    </location>
</feature>
<evidence type="ECO:0000256" key="6">
    <source>
        <dbReference type="ARBA" id="ARBA00023136"/>
    </source>
</evidence>
<dbReference type="InterPro" id="IPR036890">
    <property type="entry name" value="HATPase_C_sf"/>
</dbReference>
<dbReference type="Pfam" id="PF06580">
    <property type="entry name" value="His_kinase"/>
    <property type="match status" value="1"/>
</dbReference>
<dbReference type="InterPro" id="IPR003594">
    <property type="entry name" value="HATPase_dom"/>
</dbReference>
<comment type="caution">
    <text evidence="9">The sequence shown here is derived from an EMBL/GenBank/DDBJ whole genome shotgun (WGS) entry which is preliminary data.</text>
</comment>
<dbReference type="GO" id="GO:0005886">
    <property type="term" value="C:plasma membrane"/>
    <property type="evidence" value="ECO:0007669"/>
    <property type="project" value="UniProtKB-SubCell"/>
</dbReference>
<sequence>MKLRINTFTRIFALILVLLIPIVLLYGYSTRTSLEVVRTEVEKSNYKDLAFFASKLDETASSIVKTGLLISQDINIRSLEYIEMASLYEQTTELKRIEEKLRLLNAASTWDTTISIYAPATEMFITTNDSQLHYDPIAVAANLSHAWKYTTQQAAYFRNQPRMVRVITDPYEAPLDKAGLVVELSFSTRELVKSLDSFNAGGKGHPFLINSNGITIAGSGGDAELQRQLVAGASLGSLANERVARIRLAGADYAVSCVWLPTLGFYLLDYIPMDAVVQPITNNGRLFYGSITFLLIGSVAAAYFLYTNLQKPLRELIRGVRGLKKGEYPQVRVFHPSNEFHFLLVSFNDMAVRIEELIQNVLLESIRSRDANLKQLQSQINPHFLYNCFTLIRSLTRLGDREAVMQLTLHLSKYYRYTTRSERETAVLREELELVHSYLAIQRMNVQDLHFEIDVPENMQQLELPRLILQPLVENAVVHGIEPLGVGTVRVSGERRGDMYVIAVADDGCGLSEEKLVQLRRQLAVALTEDMGCALWNTHQRMLLQFGAGSGLRLSHREGGGVVVELVWPIREGGDAHASANDH</sequence>
<keyword evidence="2" id="KW-1003">Cell membrane</keyword>
<dbReference type="SUPFAM" id="SSF55874">
    <property type="entry name" value="ATPase domain of HSP90 chaperone/DNA topoisomerase II/histidine kinase"/>
    <property type="match status" value="1"/>
</dbReference>
<dbReference type="EMBL" id="MYFO01000056">
    <property type="protein sequence ID" value="TFE83147.1"/>
    <property type="molecule type" value="Genomic_DNA"/>
</dbReference>
<dbReference type="InterPro" id="IPR003660">
    <property type="entry name" value="HAMP_dom"/>
</dbReference>
<evidence type="ECO:0000256" key="1">
    <source>
        <dbReference type="ARBA" id="ARBA00004651"/>
    </source>
</evidence>
<name>A0A4Y8PQT1_9BACL</name>
<dbReference type="Proteomes" id="UP000298246">
    <property type="component" value="Unassembled WGS sequence"/>
</dbReference>
<gene>
    <name evidence="9" type="ORF">B5M42_23660</name>
</gene>
<evidence type="ECO:0000256" key="2">
    <source>
        <dbReference type="ARBA" id="ARBA00022475"/>
    </source>
</evidence>
<dbReference type="Pfam" id="PF02518">
    <property type="entry name" value="HATPase_c"/>
    <property type="match status" value="1"/>
</dbReference>
<protein>
    <recommendedName>
        <fullName evidence="8">HAMP domain-containing protein</fullName>
    </recommendedName>
</protein>
<feature type="transmembrane region" description="Helical" evidence="7">
    <location>
        <begin position="7"/>
        <end position="28"/>
    </location>
</feature>
<dbReference type="PROSITE" id="PS50885">
    <property type="entry name" value="HAMP"/>
    <property type="match status" value="1"/>
</dbReference>
<keyword evidence="7" id="KW-1133">Transmembrane helix</keyword>
<keyword evidence="10" id="KW-1185">Reference proteome</keyword>
<evidence type="ECO:0000256" key="4">
    <source>
        <dbReference type="ARBA" id="ARBA00022679"/>
    </source>
</evidence>
<keyword evidence="7" id="KW-0812">Transmembrane</keyword>
<dbReference type="PANTHER" id="PTHR34220">
    <property type="entry name" value="SENSOR HISTIDINE KINASE YPDA"/>
    <property type="match status" value="1"/>
</dbReference>
<comment type="subcellular location">
    <subcellularLocation>
        <location evidence="1">Cell membrane</location>
        <topology evidence="1">Multi-pass membrane protein</topology>
    </subcellularLocation>
</comment>
<dbReference type="Gene3D" id="6.10.340.10">
    <property type="match status" value="1"/>
</dbReference>
<evidence type="ECO:0000256" key="3">
    <source>
        <dbReference type="ARBA" id="ARBA00022553"/>
    </source>
</evidence>
<keyword evidence="3" id="KW-0597">Phosphoprotein</keyword>
<reference evidence="9 10" key="1">
    <citation type="submission" date="2017-03" db="EMBL/GenBank/DDBJ databases">
        <title>Isolation of Levoglucosan Utilizing Bacteria.</title>
        <authorList>
            <person name="Arya A.S."/>
        </authorList>
    </citation>
    <scope>NUCLEOTIDE SEQUENCE [LARGE SCALE GENOMIC DNA]</scope>
    <source>
        <strain evidence="9 10">MEC069</strain>
    </source>
</reference>
<evidence type="ECO:0000313" key="9">
    <source>
        <dbReference type="EMBL" id="TFE83147.1"/>
    </source>
</evidence>
<dbReference type="PANTHER" id="PTHR34220:SF7">
    <property type="entry name" value="SENSOR HISTIDINE KINASE YPDA"/>
    <property type="match status" value="1"/>
</dbReference>
<dbReference type="RefSeq" id="WP_134757421.1">
    <property type="nucleotide sequence ID" value="NZ_MYFO02000013.1"/>
</dbReference>
<organism evidence="9 10">
    <name type="scientific">Paenibacillus athensensis</name>
    <dbReference type="NCBI Taxonomy" id="1967502"/>
    <lineage>
        <taxon>Bacteria</taxon>
        <taxon>Bacillati</taxon>
        <taxon>Bacillota</taxon>
        <taxon>Bacilli</taxon>
        <taxon>Bacillales</taxon>
        <taxon>Paenibacillaceae</taxon>
        <taxon>Paenibacillus</taxon>
    </lineage>
</organism>
<keyword evidence="4" id="KW-0808">Transferase</keyword>
<dbReference type="AlphaFoldDB" id="A0A4Y8PQT1"/>